<reference evidence="1 2" key="1">
    <citation type="journal article" date="2014" name="BMC Genomics">
        <title>Genome and secretome analysis of the hemibiotrophic fungal pathogen, Moniliophthora roreri, which causes frosty pod rot disease of cacao: mechanisms of the biotrophic and necrotrophic phases.</title>
        <authorList>
            <person name="Meinhardt L.W."/>
            <person name="Costa G.G.L."/>
            <person name="Thomazella D.P.T."/>
            <person name="Teixeira P.J.P.L."/>
            <person name="Carazzolle M.F."/>
            <person name="Schuster S.C."/>
            <person name="Carlson J.E."/>
            <person name="Guiltinan M.J."/>
            <person name="Mieczkowski P."/>
            <person name="Farmer A."/>
            <person name="Ramaraj T."/>
            <person name="Crozier J."/>
            <person name="Davis R.E."/>
            <person name="Shao J."/>
            <person name="Melnick R.L."/>
            <person name="Pereira G.A.G."/>
            <person name="Bailey B.A."/>
        </authorList>
    </citation>
    <scope>NUCLEOTIDE SEQUENCE [LARGE SCALE GENOMIC DNA]</scope>
    <source>
        <strain evidence="1 2">MCA 2997</strain>
    </source>
</reference>
<keyword evidence="1" id="KW-0808">Transferase</keyword>
<evidence type="ECO:0000313" key="2">
    <source>
        <dbReference type="Proteomes" id="UP000017559"/>
    </source>
</evidence>
<dbReference type="HOGENOM" id="CLU_1652612_0_0_1"/>
<evidence type="ECO:0000313" key="1">
    <source>
        <dbReference type="EMBL" id="ESK80984.1"/>
    </source>
</evidence>
<dbReference type="PANTHER" id="PTHR33481:SF1">
    <property type="entry name" value="ENDONUCLEASE_EXONUCLEASE_PHOSPHATASE DOMAIN-CONTAINING PROTEIN-RELATED"/>
    <property type="match status" value="1"/>
</dbReference>
<name>V2XN94_MONRO</name>
<keyword evidence="1" id="KW-0695">RNA-directed DNA polymerase</keyword>
<dbReference type="EMBL" id="AWSO01002787">
    <property type="protein sequence ID" value="ESK80984.1"/>
    <property type="molecule type" value="Genomic_DNA"/>
</dbReference>
<sequence length="160" mass="17874">MGMIHARREKVYHCADQKVPTGRLPPPKLVKSYRSSITQARELLEKIIAHSLTFRAGQLGLVLDTQFGGQAHSSAEDAVLTFVNDIYAAWNHGKVVSALTFDIKRYFDFVNHDRLLAKLQEHGILLEEVKWVASFLSDREAAVCLDGMQGSMKPVKNGIP</sequence>
<gene>
    <name evidence="1" type="ORF">Moror_7627</name>
</gene>
<keyword evidence="2" id="KW-1185">Reference proteome</keyword>
<dbReference type="AlphaFoldDB" id="V2XN94"/>
<accession>V2XN94</accession>
<dbReference type="PANTHER" id="PTHR33481">
    <property type="entry name" value="REVERSE TRANSCRIPTASE"/>
    <property type="match status" value="1"/>
</dbReference>
<protein>
    <submittedName>
        <fullName evidence="1">Reverse transcriptase</fullName>
    </submittedName>
</protein>
<comment type="caution">
    <text evidence="1">The sequence shown here is derived from an EMBL/GenBank/DDBJ whole genome shotgun (WGS) entry which is preliminary data.</text>
</comment>
<dbReference type="GO" id="GO:0003964">
    <property type="term" value="F:RNA-directed DNA polymerase activity"/>
    <property type="evidence" value="ECO:0007669"/>
    <property type="project" value="UniProtKB-KW"/>
</dbReference>
<dbReference type="OrthoDB" id="2855870at2759"/>
<organism evidence="1 2">
    <name type="scientific">Moniliophthora roreri (strain MCA 2997)</name>
    <name type="common">Cocoa frosty pod rot fungus</name>
    <name type="synonym">Crinipellis roreri</name>
    <dbReference type="NCBI Taxonomy" id="1381753"/>
    <lineage>
        <taxon>Eukaryota</taxon>
        <taxon>Fungi</taxon>
        <taxon>Dikarya</taxon>
        <taxon>Basidiomycota</taxon>
        <taxon>Agaricomycotina</taxon>
        <taxon>Agaricomycetes</taxon>
        <taxon>Agaricomycetidae</taxon>
        <taxon>Agaricales</taxon>
        <taxon>Marasmiineae</taxon>
        <taxon>Marasmiaceae</taxon>
        <taxon>Moniliophthora</taxon>
    </lineage>
</organism>
<dbReference type="KEGG" id="mrr:Moror_7627"/>
<keyword evidence="1" id="KW-0548">Nucleotidyltransferase</keyword>
<proteinExistence type="predicted"/>
<dbReference type="Proteomes" id="UP000017559">
    <property type="component" value="Unassembled WGS sequence"/>
</dbReference>